<dbReference type="AlphaFoldDB" id="B7ZY22"/>
<accession>B7ZY22</accession>
<name>B7ZY22_MAIZE</name>
<protein>
    <submittedName>
        <fullName evidence="1">Uncharacterized protein</fullName>
    </submittedName>
</protein>
<dbReference type="HOGENOM" id="CLU_2053078_0_0_1"/>
<reference evidence="1" key="1">
    <citation type="journal article" date="2009" name="PLoS Genet.">
        <title>Sequencing, mapping, and analysis of 27,455 maize full-length cDNAs.</title>
        <authorList>
            <person name="Soderlund C."/>
            <person name="Descour A."/>
            <person name="Kudrna D."/>
            <person name="Bomhoff M."/>
            <person name="Boyd L."/>
            <person name="Currie J."/>
            <person name="Angelova A."/>
            <person name="Collura K."/>
            <person name="Wissotski M."/>
            <person name="Ashley E."/>
            <person name="Morrow D."/>
            <person name="Fernandes J."/>
            <person name="Walbot V."/>
            <person name="Yu Y."/>
        </authorList>
    </citation>
    <scope>NUCLEOTIDE SEQUENCE</scope>
    <source>
        <strain evidence="1">B73</strain>
    </source>
</reference>
<organism evidence="1">
    <name type="scientific">Zea mays</name>
    <name type="common">Maize</name>
    <dbReference type="NCBI Taxonomy" id="4577"/>
    <lineage>
        <taxon>Eukaryota</taxon>
        <taxon>Viridiplantae</taxon>
        <taxon>Streptophyta</taxon>
        <taxon>Embryophyta</taxon>
        <taxon>Tracheophyta</taxon>
        <taxon>Spermatophyta</taxon>
        <taxon>Magnoliopsida</taxon>
        <taxon>Liliopsida</taxon>
        <taxon>Poales</taxon>
        <taxon>Poaceae</taxon>
        <taxon>PACMAD clade</taxon>
        <taxon>Panicoideae</taxon>
        <taxon>Andropogonodae</taxon>
        <taxon>Andropogoneae</taxon>
        <taxon>Tripsacinae</taxon>
        <taxon>Zea</taxon>
    </lineage>
</organism>
<evidence type="ECO:0000313" key="1">
    <source>
        <dbReference type="EMBL" id="ACL52821.1"/>
    </source>
</evidence>
<dbReference type="EMBL" id="BT054214">
    <property type="protein sequence ID" value="ACL52821.1"/>
    <property type="molecule type" value="mRNA"/>
</dbReference>
<sequence length="120" mass="13314">MALGFSSSVGMSLPPSSAVSLDLPMNCLFLFLPLRNHGTEKTRPKKALWLDLDAEMRKRRGELGPCSLTSARRSGRGRRPLAGVRVGAGAPLLRRCSRPTAVQHRFRLRFSCLNIKHTNM</sequence>
<proteinExistence type="evidence at transcript level"/>